<name>A0A0A9HJJ7_ARUDO</name>
<sequence length="45" mass="5003">MLCLVIPLSYPRLGFTIFLPIQVLLCHVALADALWIDAIQCLSDC</sequence>
<protein>
    <submittedName>
        <fullName evidence="1">Uncharacterized protein</fullName>
    </submittedName>
</protein>
<proteinExistence type="predicted"/>
<dbReference type="AlphaFoldDB" id="A0A0A9HJJ7"/>
<reference evidence="1" key="2">
    <citation type="journal article" date="2015" name="Data Brief">
        <title>Shoot transcriptome of the giant reed, Arundo donax.</title>
        <authorList>
            <person name="Barrero R.A."/>
            <person name="Guerrero F.D."/>
            <person name="Moolhuijzen P."/>
            <person name="Goolsby J.A."/>
            <person name="Tidwell J."/>
            <person name="Bellgard S.E."/>
            <person name="Bellgard M.I."/>
        </authorList>
    </citation>
    <scope>NUCLEOTIDE SEQUENCE</scope>
    <source>
        <tissue evidence="1">Shoot tissue taken approximately 20 cm above the soil surface</tissue>
    </source>
</reference>
<reference evidence="1" key="1">
    <citation type="submission" date="2014-09" db="EMBL/GenBank/DDBJ databases">
        <authorList>
            <person name="Magalhaes I.L.F."/>
            <person name="Oliveira U."/>
            <person name="Santos F.R."/>
            <person name="Vidigal T.H.D.A."/>
            <person name="Brescovit A.D."/>
            <person name="Santos A.J."/>
        </authorList>
    </citation>
    <scope>NUCLEOTIDE SEQUENCE</scope>
    <source>
        <tissue evidence="1">Shoot tissue taken approximately 20 cm above the soil surface</tissue>
    </source>
</reference>
<dbReference type="EMBL" id="GBRH01161902">
    <property type="protein sequence ID" value="JAE35994.1"/>
    <property type="molecule type" value="Transcribed_RNA"/>
</dbReference>
<organism evidence="1">
    <name type="scientific">Arundo donax</name>
    <name type="common">Giant reed</name>
    <name type="synonym">Donax arundinaceus</name>
    <dbReference type="NCBI Taxonomy" id="35708"/>
    <lineage>
        <taxon>Eukaryota</taxon>
        <taxon>Viridiplantae</taxon>
        <taxon>Streptophyta</taxon>
        <taxon>Embryophyta</taxon>
        <taxon>Tracheophyta</taxon>
        <taxon>Spermatophyta</taxon>
        <taxon>Magnoliopsida</taxon>
        <taxon>Liliopsida</taxon>
        <taxon>Poales</taxon>
        <taxon>Poaceae</taxon>
        <taxon>PACMAD clade</taxon>
        <taxon>Arundinoideae</taxon>
        <taxon>Arundineae</taxon>
        <taxon>Arundo</taxon>
    </lineage>
</organism>
<accession>A0A0A9HJJ7</accession>
<evidence type="ECO:0000313" key="1">
    <source>
        <dbReference type="EMBL" id="JAE35994.1"/>
    </source>
</evidence>